<organism evidence="3">
    <name type="scientific">uncultured marine virus</name>
    <dbReference type="NCBI Taxonomy" id="186617"/>
    <lineage>
        <taxon>Viruses</taxon>
        <taxon>environmental samples</taxon>
    </lineage>
</organism>
<feature type="transmembrane region" description="Helical" evidence="2">
    <location>
        <begin position="46"/>
        <end position="65"/>
    </location>
</feature>
<dbReference type="EMBL" id="KR029588">
    <property type="protein sequence ID" value="AKH47049.1"/>
    <property type="molecule type" value="Genomic_DNA"/>
</dbReference>
<reference evidence="3" key="1">
    <citation type="journal article" date="2015" name="Front. Microbiol.">
        <title>Combining genomic sequencing methods to explore viral diversity and reveal potential virus-host interactions.</title>
        <authorList>
            <person name="Chow C.E."/>
            <person name="Winget D.M."/>
            <person name="White R.A.III."/>
            <person name="Hallam S.J."/>
            <person name="Suttle C.A."/>
        </authorList>
    </citation>
    <scope>NUCLEOTIDE SEQUENCE</scope>
    <source>
        <strain evidence="3">Anoxic2_4</strain>
    </source>
</reference>
<keyword evidence="2" id="KW-0472">Membrane</keyword>
<name>A0A0F7L3A3_9VIRU</name>
<keyword evidence="2" id="KW-1133">Transmembrane helix</keyword>
<keyword evidence="2" id="KW-0812">Transmembrane</keyword>
<evidence type="ECO:0000313" key="3">
    <source>
        <dbReference type="EMBL" id="AKH47049.1"/>
    </source>
</evidence>
<reference evidence="3" key="2">
    <citation type="submission" date="2015-03" db="EMBL/GenBank/DDBJ databases">
        <authorList>
            <person name="Chow C.-E.T."/>
            <person name="Winget D.M."/>
            <person name="White R.A.III."/>
            <person name="Hallam S.J."/>
            <person name="Suttle C.A."/>
        </authorList>
    </citation>
    <scope>NUCLEOTIDE SEQUENCE</scope>
    <source>
        <strain evidence="3">Anoxic2_4</strain>
    </source>
</reference>
<evidence type="ECO:0000256" key="2">
    <source>
        <dbReference type="SAM" id="Phobius"/>
    </source>
</evidence>
<accession>A0A0F7L3A3</accession>
<evidence type="ECO:0000256" key="1">
    <source>
        <dbReference type="SAM" id="MobiDB-lite"/>
    </source>
</evidence>
<sequence length="82" mass="8990">MKIAKPCPEPPRSDNSAHVAPESSDLYTEPLESMAKTLAIVIGSRTIHFICASTAAVVFLTIKLFRRATPSEESRSKFRTSP</sequence>
<protein>
    <submittedName>
        <fullName evidence="3">Uncharacterized protein</fullName>
    </submittedName>
</protein>
<proteinExistence type="predicted"/>
<feature type="region of interest" description="Disordered" evidence="1">
    <location>
        <begin position="1"/>
        <end position="24"/>
    </location>
</feature>